<feature type="non-terminal residue" evidence="1">
    <location>
        <position position="48"/>
    </location>
</feature>
<organism evidence="1">
    <name type="scientific">marine metagenome</name>
    <dbReference type="NCBI Taxonomy" id="408172"/>
    <lineage>
        <taxon>unclassified sequences</taxon>
        <taxon>metagenomes</taxon>
        <taxon>ecological metagenomes</taxon>
    </lineage>
</organism>
<reference evidence="1" key="1">
    <citation type="submission" date="2018-05" db="EMBL/GenBank/DDBJ databases">
        <authorList>
            <person name="Lanie J.A."/>
            <person name="Ng W.-L."/>
            <person name="Kazmierczak K.M."/>
            <person name="Andrzejewski T.M."/>
            <person name="Davidsen T.M."/>
            <person name="Wayne K.J."/>
            <person name="Tettelin H."/>
            <person name="Glass J.I."/>
            <person name="Rusch D."/>
            <person name="Podicherti R."/>
            <person name="Tsui H.-C.T."/>
            <person name="Winkler M.E."/>
        </authorList>
    </citation>
    <scope>NUCLEOTIDE SEQUENCE</scope>
</reference>
<dbReference type="SUPFAM" id="SSF56801">
    <property type="entry name" value="Acetyl-CoA synthetase-like"/>
    <property type="match status" value="1"/>
</dbReference>
<proteinExistence type="predicted"/>
<name>A0A382I2H0_9ZZZZ</name>
<accession>A0A382I2H0</accession>
<dbReference type="AlphaFoldDB" id="A0A382I2H0"/>
<protein>
    <recommendedName>
        <fullName evidence="2">AMP-dependent synthetase/ligase domain-containing protein</fullName>
    </recommendedName>
</protein>
<sequence>VDSIDKRTLGQVLVSNMSHHGSRIAIIENEATWTYQEFGNRVHKLANF</sequence>
<gene>
    <name evidence="1" type="ORF">METZ01_LOCUS246660</name>
</gene>
<evidence type="ECO:0008006" key="2">
    <source>
        <dbReference type="Google" id="ProtNLM"/>
    </source>
</evidence>
<feature type="non-terminal residue" evidence="1">
    <location>
        <position position="1"/>
    </location>
</feature>
<dbReference type="Gene3D" id="3.40.50.980">
    <property type="match status" value="1"/>
</dbReference>
<dbReference type="EMBL" id="UINC01064797">
    <property type="protein sequence ID" value="SVB93806.1"/>
    <property type="molecule type" value="Genomic_DNA"/>
</dbReference>
<evidence type="ECO:0000313" key="1">
    <source>
        <dbReference type="EMBL" id="SVB93806.1"/>
    </source>
</evidence>